<dbReference type="AlphaFoldDB" id="A0A8S1SNS3"/>
<evidence type="ECO:0008006" key="6">
    <source>
        <dbReference type="Google" id="ProtNLM"/>
    </source>
</evidence>
<gene>
    <name evidence="4" type="ORF">POCTA_138.1.T0130339</name>
</gene>
<evidence type="ECO:0000256" key="1">
    <source>
        <dbReference type="ARBA" id="ARBA00004240"/>
    </source>
</evidence>
<dbReference type="InterPro" id="IPR051019">
    <property type="entry name" value="VLCFA-Steroid_DH"/>
</dbReference>
<name>A0A8S1SNS3_PAROT</name>
<organism evidence="4 5">
    <name type="scientific">Paramecium octaurelia</name>
    <dbReference type="NCBI Taxonomy" id="43137"/>
    <lineage>
        <taxon>Eukaryota</taxon>
        <taxon>Sar</taxon>
        <taxon>Alveolata</taxon>
        <taxon>Ciliophora</taxon>
        <taxon>Intramacronucleata</taxon>
        <taxon>Oligohymenophorea</taxon>
        <taxon>Peniculida</taxon>
        <taxon>Parameciidae</taxon>
        <taxon>Paramecium</taxon>
    </lineage>
</organism>
<dbReference type="Pfam" id="PF00106">
    <property type="entry name" value="adh_short"/>
    <property type="match status" value="1"/>
</dbReference>
<dbReference type="PROSITE" id="PS00061">
    <property type="entry name" value="ADH_SHORT"/>
    <property type="match status" value="1"/>
</dbReference>
<dbReference type="EMBL" id="CAJJDP010000012">
    <property type="protein sequence ID" value="CAD8142173.1"/>
    <property type="molecule type" value="Genomic_DNA"/>
</dbReference>
<reference evidence="4" key="1">
    <citation type="submission" date="2021-01" db="EMBL/GenBank/DDBJ databases">
        <authorList>
            <consortium name="Genoscope - CEA"/>
            <person name="William W."/>
        </authorList>
    </citation>
    <scope>NUCLEOTIDE SEQUENCE</scope>
</reference>
<dbReference type="InterPro" id="IPR002347">
    <property type="entry name" value="SDR_fam"/>
</dbReference>
<evidence type="ECO:0000313" key="4">
    <source>
        <dbReference type="EMBL" id="CAD8142173.1"/>
    </source>
</evidence>
<keyword evidence="3" id="KW-0560">Oxidoreductase</keyword>
<dbReference type="OMA" id="NINMMAV"/>
<dbReference type="PANTHER" id="PTHR43899">
    <property type="entry name" value="RH59310P"/>
    <property type="match status" value="1"/>
</dbReference>
<dbReference type="CDD" id="cd05356">
    <property type="entry name" value="17beta-HSD1_like_SDR_c"/>
    <property type="match status" value="1"/>
</dbReference>
<accession>A0A8S1SNS3</accession>
<comment type="similarity">
    <text evidence="2">Belongs to the short-chain dehydrogenases/reductases (SDR) family.</text>
</comment>
<evidence type="ECO:0000256" key="3">
    <source>
        <dbReference type="ARBA" id="ARBA00023002"/>
    </source>
</evidence>
<proteinExistence type="inferred from homology"/>
<comment type="caution">
    <text evidence="4">The sequence shown here is derived from an EMBL/GenBank/DDBJ whole genome shotgun (WGS) entry which is preliminary data.</text>
</comment>
<evidence type="ECO:0000256" key="2">
    <source>
        <dbReference type="ARBA" id="ARBA00006484"/>
    </source>
</evidence>
<dbReference type="PANTHER" id="PTHR43899:SF13">
    <property type="entry name" value="RH59310P"/>
    <property type="match status" value="1"/>
</dbReference>
<dbReference type="GO" id="GO:0016491">
    <property type="term" value="F:oxidoreductase activity"/>
    <property type="evidence" value="ECO:0007669"/>
    <property type="project" value="UniProtKB-KW"/>
</dbReference>
<dbReference type="PIRSF" id="PIRSF000126">
    <property type="entry name" value="11-beta-HSD1"/>
    <property type="match status" value="1"/>
</dbReference>
<keyword evidence="5" id="KW-1185">Reference proteome</keyword>
<sequence>MFLYIVGLITIALVVFRILEEIYKSLQSFPNIQAKYGKDCWAVVTGATDGIGKGYCQVLAQQNVNICMIIRNEEKAKQLIQELSKGSTSKFKIVVANFNNSLEEGFFDKIYKQIESLDIGLLINNVGVSHQAPLEKYNDNQLREIITVNCFPIVFLTKKIIANMLQRKKSAIINLSSFTGRVPMPYNQTYAASKAFDDYFSRSIALEYPNIDILAHRPMYVTTPMTNFQQGQGAISPFQAAKGALQRLGLEYSTHGHIFHRVQGFFGAVIVPEFIRNKILKQEMRKLVKKHL</sequence>
<dbReference type="GO" id="GO:0005783">
    <property type="term" value="C:endoplasmic reticulum"/>
    <property type="evidence" value="ECO:0007669"/>
    <property type="project" value="UniProtKB-SubCell"/>
</dbReference>
<comment type="subcellular location">
    <subcellularLocation>
        <location evidence="1">Endoplasmic reticulum</location>
    </subcellularLocation>
</comment>
<dbReference type="OrthoDB" id="418498at2759"/>
<dbReference type="InterPro" id="IPR020904">
    <property type="entry name" value="Sc_DH/Rdtase_CS"/>
</dbReference>
<dbReference type="Proteomes" id="UP000683925">
    <property type="component" value="Unassembled WGS sequence"/>
</dbReference>
<protein>
    <recommendedName>
        <fullName evidence="6">Steroid dehydrogenase</fullName>
    </recommendedName>
</protein>
<evidence type="ECO:0000313" key="5">
    <source>
        <dbReference type="Proteomes" id="UP000683925"/>
    </source>
</evidence>